<evidence type="ECO:0000259" key="6">
    <source>
        <dbReference type="Pfam" id="PF01522"/>
    </source>
</evidence>
<accession>A0A432V7D3</accession>
<evidence type="ECO:0000313" key="8">
    <source>
        <dbReference type="Proteomes" id="UP000281647"/>
    </source>
</evidence>
<comment type="similarity">
    <text evidence="2">Belongs to the polysaccharide deacetylase family.</text>
</comment>
<dbReference type="SUPFAM" id="SSF88713">
    <property type="entry name" value="Glycoside hydrolase/deacetylase"/>
    <property type="match status" value="1"/>
</dbReference>
<dbReference type="PANTHER" id="PTHR34216">
    <property type="match status" value="1"/>
</dbReference>
<dbReference type="PANTHER" id="PTHR34216:SF7">
    <property type="entry name" value="POLY-BETA-1,6-N-ACETYL-D-GLUCOSAMINE N-DEACETYLASE"/>
    <property type="match status" value="1"/>
</dbReference>
<sequence>MIDAGDMMRRLALNAVSYGGLARLARPLLGGAGVILMLHRVTADPASATGANRHLAITPDFLDAVLGDMKEAGFEFVTLDEALDRLAQTPGSQRFATVTADDGYRDNLLEALPVLEKHHVPMTIYIAPGLIDGVVDLWWEVVEEIVNAGQPVSLKTSDGPMLLDCSEPATRAATSRRLQTFLTTEVREEDQRHVLRDFARSCGIDPDVTRRHLLMNWDEIRTIASHPLITIGAHTVHHYSLKRLEDERARSEIDEAGHILAARLGAQPRHMAYPYGYAAAVGEREVELAAAAGYASAVTTRHGLLRPDHARHLHALPRLSLNGRYQKLTYIRAMLSGITTPLANGGKLVVSV</sequence>
<evidence type="ECO:0000313" key="7">
    <source>
        <dbReference type="EMBL" id="RUM98072.1"/>
    </source>
</evidence>
<protein>
    <recommendedName>
        <fullName evidence="3">Chitooligosaccharide deacetylase</fullName>
    </recommendedName>
    <alternativeName>
        <fullName evidence="5">Nodulation protein B</fullName>
    </alternativeName>
</protein>
<organism evidence="7 8">
    <name type="scientific">Borborobacter arsenicus</name>
    <dbReference type="NCBI Taxonomy" id="1851146"/>
    <lineage>
        <taxon>Bacteria</taxon>
        <taxon>Pseudomonadati</taxon>
        <taxon>Pseudomonadota</taxon>
        <taxon>Alphaproteobacteria</taxon>
        <taxon>Hyphomicrobiales</taxon>
        <taxon>Phyllobacteriaceae</taxon>
        <taxon>Borborobacter</taxon>
    </lineage>
</organism>
<dbReference type="GO" id="GO:0016810">
    <property type="term" value="F:hydrolase activity, acting on carbon-nitrogen (but not peptide) bonds"/>
    <property type="evidence" value="ECO:0007669"/>
    <property type="project" value="InterPro"/>
</dbReference>
<dbReference type="Proteomes" id="UP000281647">
    <property type="component" value="Unassembled WGS sequence"/>
</dbReference>
<keyword evidence="8" id="KW-1185">Reference proteome</keyword>
<evidence type="ECO:0000256" key="3">
    <source>
        <dbReference type="ARBA" id="ARBA00020071"/>
    </source>
</evidence>
<dbReference type="RefSeq" id="WP_128626944.1">
    <property type="nucleotide sequence ID" value="NZ_RKST01000008.1"/>
</dbReference>
<dbReference type="Gene3D" id="3.20.20.370">
    <property type="entry name" value="Glycoside hydrolase/deacetylase"/>
    <property type="match status" value="1"/>
</dbReference>
<evidence type="ECO:0000256" key="4">
    <source>
        <dbReference type="ARBA" id="ARBA00022729"/>
    </source>
</evidence>
<evidence type="ECO:0000256" key="2">
    <source>
        <dbReference type="ARBA" id="ARBA00010973"/>
    </source>
</evidence>
<keyword evidence="4" id="KW-0732">Signal</keyword>
<gene>
    <name evidence="7" type="ORF">EET67_10745</name>
</gene>
<evidence type="ECO:0000256" key="1">
    <source>
        <dbReference type="ARBA" id="ARBA00003236"/>
    </source>
</evidence>
<feature type="domain" description="NodB homology" evidence="6">
    <location>
        <begin position="92"/>
        <end position="176"/>
    </location>
</feature>
<dbReference type="AlphaFoldDB" id="A0A432V7D3"/>
<comment type="function">
    <text evidence="1">Is involved in generating a small heat-stable compound (Nod), an acylated oligomer of N-acetylglucosamine, that stimulates mitosis in various plant protoplasts.</text>
</comment>
<reference evidence="7 8" key="1">
    <citation type="submission" date="2018-11" db="EMBL/GenBank/DDBJ databases">
        <title>Pseudaminobacter arsenicus sp. nov., an arsenic-resistant bacterium isolated from arsenic-rich aquifers.</title>
        <authorList>
            <person name="Mu Y."/>
        </authorList>
    </citation>
    <scope>NUCLEOTIDE SEQUENCE [LARGE SCALE GENOMIC DNA]</scope>
    <source>
        <strain evidence="7 8">CB3</strain>
    </source>
</reference>
<comment type="caution">
    <text evidence="7">The sequence shown here is derived from an EMBL/GenBank/DDBJ whole genome shotgun (WGS) entry which is preliminary data.</text>
</comment>
<evidence type="ECO:0000256" key="5">
    <source>
        <dbReference type="ARBA" id="ARBA00032976"/>
    </source>
</evidence>
<proteinExistence type="inferred from homology"/>
<dbReference type="OrthoDB" id="9782872at2"/>
<name>A0A432V7D3_9HYPH</name>
<dbReference type="InterPro" id="IPR051398">
    <property type="entry name" value="Polysacch_Deacetylase"/>
</dbReference>
<dbReference type="Pfam" id="PF01522">
    <property type="entry name" value="Polysacc_deac_1"/>
    <property type="match status" value="2"/>
</dbReference>
<dbReference type="EMBL" id="RKST01000008">
    <property type="protein sequence ID" value="RUM98072.1"/>
    <property type="molecule type" value="Genomic_DNA"/>
</dbReference>
<feature type="domain" description="NodB homology" evidence="6">
    <location>
        <begin position="211"/>
        <end position="294"/>
    </location>
</feature>
<dbReference type="InterPro" id="IPR002509">
    <property type="entry name" value="NODB_dom"/>
</dbReference>
<dbReference type="GO" id="GO:0005975">
    <property type="term" value="P:carbohydrate metabolic process"/>
    <property type="evidence" value="ECO:0007669"/>
    <property type="project" value="InterPro"/>
</dbReference>
<dbReference type="InterPro" id="IPR011330">
    <property type="entry name" value="Glyco_hydro/deAcase_b/a-brl"/>
</dbReference>